<sequence>ATLRSAGKCGTTRLSQILDWMGADFEGVLAFDEAHAMQNAAGSEQGRGVKPSQQGLAGLRLQLAAPRARVFYISATGATSVHNLAYAARLGLWGQDPEYPFPSREGFVSAMEAGGVAAMEVVARDLKTLGLYTARALSFDGVEYDVLEHALTSAQIEIYDAYAASFRTIHHNLEAALTATGVNDASGETNASAARASAKSRFESTKQRFFNHLLMGMKAPSIIRA</sequence>
<feature type="non-terminal residue" evidence="2">
    <location>
        <position position="1"/>
    </location>
</feature>
<protein>
    <recommendedName>
        <fullName evidence="1">Strawberry notch AAA domain-containing protein</fullName>
    </recommendedName>
</protein>
<dbReference type="InterPro" id="IPR039187">
    <property type="entry name" value="SNO_AAA"/>
</dbReference>
<accession>A0A0T5NNM4</accession>
<keyword evidence="3" id="KW-1185">Reference proteome</keyword>
<organism evidence="2 3">
    <name type="scientific">Roseovarius indicus</name>
    <dbReference type="NCBI Taxonomy" id="540747"/>
    <lineage>
        <taxon>Bacteria</taxon>
        <taxon>Pseudomonadati</taxon>
        <taxon>Pseudomonadota</taxon>
        <taxon>Alphaproteobacteria</taxon>
        <taxon>Rhodobacterales</taxon>
        <taxon>Roseobacteraceae</taxon>
        <taxon>Roseovarius</taxon>
    </lineage>
</organism>
<evidence type="ECO:0000259" key="1">
    <source>
        <dbReference type="Pfam" id="PF13872"/>
    </source>
</evidence>
<reference evidence="2 3" key="1">
    <citation type="submission" date="2015-04" db="EMBL/GenBank/DDBJ databases">
        <title>The draft genome sequence of Roseovarius indicus B108T.</title>
        <authorList>
            <person name="Li G."/>
            <person name="Lai Q."/>
            <person name="Shao Z."/>
            <person name="Yan P."/>
        </authorList>
    </citation>
    <scope>NUCLEOTIDE SEQUENCE [LARGE SCALE GENOMIC DNA]</scope>
    <source>
        <strain evidence="2 3">B108</strain>
    </source>
</reference>
<dbReference type="InterPro" id="IPR026741">
    <property type="entry name" value="SNO"/>
</dbReference>
<feature type="non-terminal residue" evidence="2">
    <location>
        <position position="225"/>
    </location>
</feature>
<evidence type="ECO:0000313" key="3">
    <source>
        <dbReference type="Proteomes" id="UP000051401"/>
    </source>
</evidence>
<dbReference type="AlphaFoldDB" id="A0A0T5NNM4"/>
<evidence type="ECO:0000313" key="2">
    <source>
        <dbReference type="EMBL" id="KRS10198.1"/>
    </source>
</evidence>
<dbReference type="PANTHER" id="PTHR12706:SF30">
    <property type="entry name" value="PROTEIN STRAWBERRY NOTCH-RELATED"/>
    <property type="match status" value="1"/>
</dbReference>
<dbReference type="Proteomes" id="UP000051401">
    <property type="component" value="Unassembled WGS sequence"/>
</dbReference>
<dbReference type="EMBL" id="LAXI01000102">
    <property type="protein sequence ID" value="KRS10198.1"/>
    <property type="molecule type" value="Genomic_DNA"/>
</dbReference>
<feature type="domain" description="Strawberry notch AAA" evidence="1">
    <location>
        <begin position="2"/>
        <end position="161"/>
    </location>
</feature>
<dbReference type="Pfam" id="PF13872">
    <property type="entry name" value="AAA_34"/>
    <property type="match status" value="1"/>
</dbReference>
<comment type="caution">
    <text evidence="2">The sequence shown here is derived from an EMBL/GenBank/DDBJ whole genome shotgun (WGS) entry which is preliminary data.</text>
</comment>
<gene>
    <name evidence="2" type="ORF">XM52_29250</name>
</gene>
<dbReference type="PANTHER" id="PTHR12706">
    <property type="entry name" value="STRAWBERRY NOTCH-RELATED"/>
    <property type="match status" value="1"/>
</dbReference>
<name>A0A0T5NNM4_9RHOB</name>
<proteinExistence type="predicted"/>
<dbReference type="RefSeq" id="WP_201455629.1">
    <property type="nucleotide sequence ID" value="NZ_LAXI01000102.1"/>
</dbReference>
<dbReference type="GO" id="GO:0006355">
    <property type="term" value="P:regulation of DNA-templated transcription"/>
    <property type="evidence" value="ECO:0007669"/>
    <property type="project" value="InterPro"/>
</dbReference>